<evidence type="ECO:0000259" key="5">
    <source>
        <dbReference type="Pfam" id="PF13407"/>
    </source>
</evidence>
<feature type="domain" description="Periplasmic binding protein" evidence="5">
    <location>
        <begin position="79"/>
        <end position="309"/>
    </location>
</feature>
<evidence type="ECO:0000256" key="2">
    <source>
        <dbReference type="ARBA" id="ARBA00007639"/>
    </source>
</evidence>
<dbReference type="PANTHER" id="PTHR46847">
    <property type="entry name" value="D-ALLOSE-BINDING PERIPLASMIC PROTEIN-RELATED"/>
    <property type="match status" value="1"/>
</dbReference>
<comment type="subcellular location">
    <subcellularLocation>
        <location evidence="1">Cell envelope</location>
    </subcellularLocation>
</comment>
<proteinExistence type="inferred from homology"/>
<dbReference type="RefSeq" id="WP_262590753.1">
    <property type="nucleotide sequence ID" value="NZ_JAOQJQ010000002.1"/>
</dbReference>
<accession>A0ABT2THN4</accession>
<evidence type="ECO:0000256" key="1">
    <source>
        <dbReference type="ARBA" id="ARBA00004196"/>
    </source>
</evidence>
<keyword evidence="7" id="KW-1185">Reference proteome</keyword>
<keyword evidence="3 4" id="KW-0732">Signal</keyword>
<gene>
    <name evidence="6" type="ORF">OCV88_05040</name>
</gene>
<comment type="similarity">
    <text evidence="2">Belongs to the bacterial solute-binding protein 2 family.</text>
</comment>
<dbReference type="Gene3D" id="3.40.50.2300">
    <property type="match status" value="2"/>
</dbReference>
<dbReference type="PROSITE" id="PS51257">
    <property type="entry name" value="PROKAR_LIPOPROTEIN"/>
    <property type="match status" value="1"/>
</dbReference>
<name>A0ABT2THN4_9FIRM</name>
<sequence>MSRKIRRVICWGTIGVLLVSGLSACGTNKEENNSSGSVQESTDDAVKSNGLKFAGDIVGQGSVALDNFVNELEYDFTSMGASFQIYNDNFTADTQMQNVETMASKGYDGLMIYGWNNTSYKQISATCQMTKVPFAMYDQISRDDETTAMLNENEYYAGSVGTDSYMCGANAASEMLKNGEKKALILGGAVGDTIHDKRVEGFTETFKEGGGEILGAGRCTDPSEGTTKFDDLVSANPDAQGVYCLAGDYSVAAISALGNHGDVNIAVYQSDTTKETIPYIKDGTISYADSGSKIVIPIASALLVNYAQGNIIKDEAGNAPYFANVVPFSVTAENADQFSDLYLTGHPLTPDQMNELVGKDVTYKDFKEFIENYSFETSLEK</sequence>
<evidence type="ECO:0000313" key="7">
    <source>
        <dbReference type="Proteomes" id="UP001652442"/>
    </source>
</evidence>
<dbReference type="PANTHER" id="PTHR46847:SF1">
    <property type="entry name" value="D-ALLOSE-BINDING PERIPLASMIC PROTEIN-RELATED"/>
    <property type="match status" value="1"/>
</dbReference>
<dbReference type="SUPFAM" id="SSF53822">
    <property type="entry name" value="Periplasmic binding protein-like I"/>
    <property type="match status" value="1"/>
</dbReference>
<dbReference type="Proteomes" id="UP001652442">
    <property type="component" value="Unassembled WGS sequence"/>
</dbReference>
<evidence type="ECO:0000256" key="3">
    <source>
        <dbReference type="ARBA" id="ARBA00022729"/>
    </source>
</evidence>
<comment type="caution">
    <text evidence="6">The sequence shown here is derived from an EMBL/GenBank/DDBJ whole genome shotgun (WGS) entry which is preliminary data.</text>
</comment>
<dbReference type="InterPro" id="IPR028082">
    <property type="entry name" value="Peripla_BP_I"/>
</dbReference>
<protein>
    <submittedName>
        <fullName evidence="6">Substrate-binding domain-containing protein</fullName>
    </submittedName>
</protein>
<feature type="signal peptide" evidence="4">
    <location>
        <begin position="1"/>
        <end position="25"/>
    </location>
</feature>
<dbReference type="InterPro" id="IPR025997">
    <property type="entry name" value="SBP_2_dom"/>
</dbReference>
<reference evidence="6 7" key="1">
    <citation type="journal article" date="2021" name="ISME Commun">
        <title>Automated analysis of genomic sequences facilitates high-throughput and comprehensive description of bacteria.</title>
        <authorList>
            <person name="Hitch T.C.A."/>
        </authorList>
    </citation>
    <scope>NUCLEOTIDE SEQUENCE [LARGE SCALE GENOMIC DNA]</scope>
    <source>
        <strain evidence="6 7">Sanger_109</strain>
    </source>
</reference>
<dbReference type="EMBL" id="JAOQJQ010000002">
    <property type="protein sequence ID" value="MCU6761703.1"/>
    <property type="molecule type" value="Genomic_DNA"/>
</dbReference>
<dbReference type="Pfam" id="PF13407">
    <property type="entry name" value="Peripla_BP_4"/>
    <property type="match status" value="1"/>
</dbReference>
<feature type="chain" id="PRO_5047254704" evidence="4">
    <location>
        <begin position="26"/>
        <end position="381"/>
    </location>
</feature>
<evidence type="ECO:0000256" key="4">
    <source>
        <dbReference type="SAM" id="SignalP"/>
    </source>
</evidence>
<organism evidence="6 7">
    <name type="scientific">Brotonthovivens ammoniilytica</name>
    <dbReference type="NCBI Taxonomy" id="2981725"/>
    <lineage>
        <taxon>Bacteria</taxon>
        <taxon>Bacillati</taxon>
        <taxon>Bacillota</taxon>
        <taxon>Clostridia</taxon>
        <taxon>Lachnospirales</taxon>
        <taxon>Lachnospiraceae</taxon>
        <taxon>Brotonthovivens</taxon>
    </lineage>
</organism>
<evidence type="ECO:0000313" key="6">
    <source>
        <dbReference type="EMBL" id="MCU6761703.1"/>
    </source>
</evidence>